<evidence type="ECO:0000313" key="1">
    <source>
        <dbReference type="EnsemblPlants" id="AVESA.00010b.r2.2DG0394580.1.CDS"/>
    </source>
</evidence>
<protein>
    <submittedName>
        <fullName evidence="1">Uncharacterized protein</fullName>
    </submittedName>
</protein>
<proteinExistence type="predicted"/>
<reference evidence="1" key="1">
    <citation type="submission" date="2021-05" db="EMBL/GenBank/DDBJ databases">
        <authorList>
            <person name="Scholz U."/>
            <person name="Mascher M."/>
            <person name="Fiebig A."/>
        </authorList>
    </citation>
    <scope>NUCLEOTIDE SEQUENCE [LARGE SCALE GENOMIC DNA]</scope>
</reference>
<evidence type="ECO:0000313" key="2">
    <source>
        <dbReference type="Proteomes" id="UP001732700"/>
    </source>
</evidence>
<organism evidence="1 2">
    <name type="scientific">Avena sativa</name>
    <name type="common">Oat</name>
    <dbReference type="NCBI Taxonomy" id="4498"/>
    <lineage>
        <taxon>Eukaryota</taxon>
        <taxon>Viridiplantae</taxon>
        <taxon>Streptophyta</taxon>
        <taxon>Embryophyta</taxon>
        <taxon>Tracheophyta</taxon>
        <taxon>Spermatophyta</taxon>
        <taxon>Magnoliopsida</taxon>
        <taxon>Liliopsida</taxon>
        <taxon>Poales</taxon>
        <taxon>Poaceae</taxon>
        <taxon>BOP clade</taxon>
        <taxon>Pooideae</taxon>
        <taxon>Poodae</taxon>
        <taxon>Poeae</taxon>
        <taxon>Poeae Chloroplast Group 1 (Aveneae type)</taxon>
        <taxon>Aveninae</taxon>
        <taxon>Avena</taxon>
    </lineage>
</organism>
<reference evidence="1" key="2">
    <citation type="submission" date="2025-09" db="UniProtKB">
        <authorList>
            <consortium name="EnsemblPlants"/>
        </authorList>
    </citation>
    <scope>IDENTIFICATION</scope>
</reference>
<name>A0ACD5V8Q2_AVESA</name>
<dbReference type="EnsemblPlants" id="AVESA.00010b.r2.2DG0394580.1">
    <property type="protein sequence ID" value="AVESA.00010b.r2.2DG0394580.1.CDS"/>
    <property type="gene ID" value="AVESA.00010b.r2.2DG0394580"/>
</dbReference>
<accession>A0ACD5V8Q2</accession>
<sequence>MAEGKKSMFQSVKGIFLGAYKRYRSCFKCLTFAWGCAQMWTPISLTFLIYWLVYRPDQFHPHTESAVLAVLDLTNNASAIQYDLAVDLSVRNSHRLPIRYLDVAASVFYNGTRLGPTDDPLHGFVQKPKNITVLHPAFHGVVNVDSDVVAQLQRERAEGTVHLRVTVSLTVMYKVWSVKDVFFYKYDCWLWFTTPHNGKPTHFHGNGTVCWRV</sequence>
<keyword evidence="2" id="KW-1185">Reference proteome</keyword>
<dbReference type="Proteomes" id="UP001732700">
    <property type="component" value="Chromosome 2D"/>
</dbReference>